<feature type="coiled-coil region" evidence="1">
    <location>
        <begin position="33"/>
        <end position="60"/>
    </location>
</feature>
<comment type="caution">
    <text evidence="2">The sequence shown here is derived from an EMBL/GenBank/DDBJ whole genome shotgun (WGS) entry which is preliminary data.</text>
</comment>
<proteinExistence type="predicted"/>
<keyword evidence="1" id="KW-0175">Coiled coil</keyword>
<dbReference type="EMBL" id="PEBX01000024">
    <property type="protein sequence ID" value="PTQ56569.1"/>
    <property type="molecule type" value="Genomic_DNA"/>
</dbReference>
<reference evidence="3" key="1">
    <citation type="journal article" date="2018" name="Sci. Rep.">
        <title>Lignite coal burning seam in the remote Altai Mountains harbors a hydrogen-driven thermophilic microbial community.</title>
        <authorList>
            <person name="Kadnikov V.V."/>
            <person name="Mardanov A.V."/>
            <person name="Ivasenko D.A."/>
            <person name="Antsiferov D.V."/>
            <person name="Beletsky A.V."/>
            <person name="Karnachuk O.V."/>
            <person name="Ravin N.V."/>
        </authorList>
    </citation>
    <scope>NUCLEOTIDE SEQUENCE [LARGE SCALE GENOMIC DNA]</scope>
</reference>
<sequence length="99" mass="11698">MQKARRRKKLAQFVFLLLFGLGLSLGYQEWQLLKAQEVQKQEVASHLDALRQENEQLLRERERLYDPKYVASLARTLFYWGKEGDVIFRIVPAETSEGR</sequence>
<protein>
    <recommendedName>
        <fullName evidence="4">Cell division protein DivIC (FtsB), stabilizes FtsL against RasP cleavage</fullName>
    </recommendedName>
</protein>
<evidence type="ECO:0000313" key="2">
    <source>
        <dbReference type="EMBL" id="PTQ56569.1"/>
    </source>
</evidence>
<accession>A0A2R6Y1K9</accession>
<evidence type="ECO:0008006" key="4">
    <source>
        <dbReference type="Google" id="ProtNLM"/>
    </source>
</evidence>
<evidence type="ECO:0000313" key="3">
    <source>
        <dbReference type="Proteomes" id="UP000244338"/>
    </source>
</evidence>
<dbReference type="Proteomes" id="UP000244338">
    <property type="component" value="Unassembled WGS sequence"/>
</dbReference>
<evidence type="ECO:0000256" key="1">
    <source>
        <dbReference type="SAM" id="Coils"/>
    </source>
</evidence>
<organism evidence="2 3">
    <name type="scientific">Candidatus Carbonibacillus altaicus</name>
    <dbReference type="NCBI Taxonomy" id="2163959"/>
    <lineage>
        <taxon>Bacteria</taxon>
        <taxon>Bacillati</taxon>
        <taxon>Bacillota</taxon>
        <taxon>Bacilli</taxon>
        <taxon>Bacillales</taxon>
        <taxon>Candidatus Carbonibacillus</taxon>
    </lineage>
</organism>
<dbReference type="Pfam" id="PF04977">
    <property type="entry name" value="DivIC"/>
    <property type="match status" value="1"/>
</dbReference>
<dbReference type="AlphaFoldDB" id="A0A2R6Y1K9"/>
<name>A0A2R6Y1K9_9BACL</name>
<dbReference type="InterPro" id="IPR007060">
    <property type="entry name" value="FtsL/DivIC"/>
</dbReference>
<gene>
    <name evidence="2" type="ORF">BSOLF_0016</name>
</gene>